<evidence type="ECO:0000256" key="4">
    <source>
        <dbReference type="ARBA" id="ARBA00022741"/>
    </source>
</evidence>
<dbReference type="GO" id="GO:0110001">
    <property type="term" value="C:toxin-antitoxin complex"/>
    <property type="evidence" value="ECO:0007669"/>
    <property type="project" value="InterPro"/>
</dbReference>
<protein>
    <submittedName>
        <fullName evidence="7">Nucleotidyltransferase</fullName>
    </submittedName>
</protein>
<reference evidence="7 8" key="1">
    <citation type="submission" date="2007-03" db="EMBL/GenBank/DDBJ databases">
        <authorList>
            <person name="Stal L."/>
            <person name="Ferriera S."/>
            <person name="Johnson J."/>
            <person name="Kravitz S."/>
            <person name="Beeson K."/>
            <person name="Sutton G."/>
            <person name="Rogers Y.-H."/>
            <person name="Friedman R."/>
            <person name="Frazier M."/>
            <person name="Venter J.C."/>
        </authorList>
    </citation>
    <scope>NUCLEOTIDE SEQUENCE [LARGE SCALE GENOMIC DNA]</scope>
    <source>
        <strain evidence="7 8">CCY0110</strain>
    </source>
</reference>
<dbReference type="GO" id="GO:0016740">
    <property type="term" value="F:transferase activity"/>
    <property type="evidence" value="ECO:0007669"/>
    <property type="project" value="UniProtKB-KW"/>
</dbReference>
<sequence>MRDDRERLQDILDAINQIEKYAAQGQDKFMEDELIQTWVVHHLMIIGEASSKMSQETKERYTDIPWVGTIDVRNIIAHEYFRVDFDIIWIIIRDNLPDLKKKIEDIL</sequence>
<proteinExistence type="inferred from homology"/>
<dbReference type="GO" id="GO:0016787">
    <property type="term" value="F:hydrolase activity"/>
    <property type="evidence" value="ECO:0007669"/>
    <property type="project" value="UniProtKB-KW"/>
</dbReference>
<keyword evidence="5" id="KW-0378">Hydrolase</keyword>
<dbReference type="Pfam" id="PF01934">
    <property type="entry name" value="HepT-like"/>
    <property type="match status" value="1"/>
</dbReference>
<keyword evidence="7" id="KW-0808">Transferase</keyword>
<evidence type="ECO:0000256" key="1">
    <source>
        <dbReference type="ARBA" id="ARBA00022553"/>
    </source>
</evidence>
<dbReference type="PANTHER" id="PTHR34139:SF1">
    <property type="entry name" value="RNASE MJ1380-RELATED"/>
    <property type="match status" value="1"/>
</dbReference>
<dbReference type="InterPro" id="IPR008201">
    <property type="entry name" value="HepT-like"/>
</dbReference>
<evidence type="ECO:0000256" key="3">
    <source>
        <dbReference type="ARBA" id="ARBA00022722"/>
    </source>
</evidence>
<dbReference type="OrthoDB" id="9810538at2"/>
<keyword evidence="1" id="KW-0597">Phosphoprotein</keyword>
<dbReference type="InterPro" id="IPR051813">
    <property type="entry name" value="HepT_RNase_toxin"/>
</dbReference>
<gene>
    <name evidence="7" type="ORF">CY0110_27465</name>
</gene>
<dbReference type="Proteomes" id="UP000003781">
    <property type="component" value="Unassembled WGS sequence"/>
</dbReference>
<comment type="caution">
    <text evidence="7">The sequence shown here is derived from an EMBL/GenBank/DDBJ whole genome shotgun (WGS) entry which is preliminary data.</text>
</comment>
<evidence type="ECO:0000256" key="6">
    <source>
        <dbReference type="ARBA" id="ARBA00024207"/>
    </source>
</evidence>
<comment type="similarity">
    <text evidence="6">Belongs to the HepT RNase toxin family.</text>
</comment>
<keyword evidence="2" id="KW-1277">Toxin-antitoxin system</keyword>
<dbReference type="InterPro" id="IPR037038">
    <property type="entry name" value="HepT-like_sf"/>
</dbReference>
<keyword evidence="4" id="KW-0547">Nucleotide-binding</keyword>
<evidence type="ECO:0000256" key="2">
    <source>
        <dbReference type="ARBA" id="ARBA00022649"/>
    </source>
</evidence>
<dbReference type="AlphaFoldDB" id="A3IR33"/>
<evidence type="ECO:0000313" key="7">
    <source>
        <dbReference type="EMBL" id="EAZ91023.1"/>
    </source>
</evidence>
<accession>A3IR33</accession>
<dbReference type="GO" id="GO:0004540">
    <property type="term" value="F:RNA nuclease activity"/>
    <property type="evidence" value="ECO:0007669"/>
    <property type="project" value="InterPro"/>
</dbReference>
<keyword evidence="8" id="KW-1185">Reference proteome</keyword>
<dbReference type="EMBL" id="AAXW01000017">
    <property type="protein sequence ID" value="EAZ91023.1"/>
    <property type="molecule type" value="Genomic_DNA"/>
</dbReference>
<evidence type="ECO:0000256" key="5">
    <source>
        <dbReference type="ARBA" id="ARBA00022801"/>
    </source>
</evidence>
<evidence type="ECO:0000313" key="8">
    <source>
        <dbReference type="Proteomes" id="UP000003781"/>
    </source>
</evidence>
<name>A3IR33_9CHRO</name>
<keyword evidence="3" id="KW-0540">Nuclease</keyword>
<dbReference type="RefSeq" id="WP_008275845.1">
    <property type="nucleotide sequence ID" value="NZ_AAXW01000017.1"/>
</dbReference>
<dbReference type="PANTHER" id="PTHR34139">
    <property type="entry name" value="UPF0331 PROTEIN MJ0127"/>
    <property type="match status" value="1"/>
</dbReference>
<organism evidence="7 8">
    <name type="scientific">Crocosphaera chwakensis CCY0110</name>
    <dbReference type="NCBI Taxonomy" id="391612"/>
    <lineage>
        <taxon>Bacteria</taxon>
        <taxon>Bacillati</taxon>
        <taxon>Cyanobacteriota</taxon>
        <taxon>Cyanophyceae</taxon>
        <taxon>Oscillatoriophycideae</taxon>
        <taxon>Chroococcales</taxon>
        <taxon>Aphanothecaceae</taxon>
        <taxon>Crocosphaera</taxon>
        <taxon>Crocosphaera chwakensis</taxon>
    </lineage>
</organism>
<dbReference type="Gene3D" id="1.20.120.580">
    <property type="entry name" value="bsu32300-like"/>
    <property type="match status" value="1"/>
</dbReference>
<dbReference type="eggNOG" id="COG2361">
    <property type="taxonomic scope" value="Bacteria"/>
</dbReference>
<dbReference type="GO" id="GO:0000166">
    <property type="term" value="F:nucleotide binding"/>
    <property type="evidence" value="ECO:0007669"/>
    <property type="project" value="UniProtKB-KW"/>
</dbReference>